<dbReference type="STRING" id="3750.A0A498JEJ1"/>
<accession>A0A498JEJ1</accession>
<name>A0A498JEJ1_MALDO</name>
<dbReference type="PANTHER" id="PTHR44575">
    <property type="entry name" value="OS01G0589200 PROTEIN"/>
    <property type="match status" value="1"/>
</dbReference>
<gene>
    <name evidence="1" type="ORF">DVH24_033129</name>
</gene>
<proteinExistence type="predicted"/>
<sequence>MWDNYQHVLNFFSQPFPFGTIKIQYLFDGHKALPFPFQSVGFGCEGNPLPLDILKKLSFDISVVTTAKEQGVDLLVEKCLGLTINLN</sequence>
<evidence type="ECO:0000313" key="2">
    <source>
        <dbReference type="Proteomes" id="UP000290289"/>
    </source>
</evidence>
<dbReference type="EMBL" id="RDQH01000334">
    <property type="protein sequence ID" value="RXH92233.1"/>
    <property type="molecule type" value="Genomic_DNA"/>
</dbReference>
<comment type="caution">
    <text evidence="1">The sequence shown here is derived from an EMBL/GenBank/DDBJ whole genome shotgun (WGS) entry which is preliminary data.</text>
</comment>
<evidence type="ECO:0000313" key="1">
    <source>
        <dbReference type="EMBL" id="RXH92233.1"/>
    </source>
</evidence>
<reference evidence="1 2" key="1">
    <citation type="submission" date="2018-10" db="EMBL/GenBank/DDBJ databases">
        <title>A high-quality apple genome assembly.</title>
        <authorList>
            <person name="Hu J."/>
        </authorList>
    </citation>
    <scope>NUCLEOTIDE SEQUENCE [LARGE SCALE GENOMIC DNA]</scope>
    <source>
        <strain evidence="2">cv. HFTH1</strain>
        <tissue evidence="1">Young leaf</tissue>
    </source>
</reference>
<dbReference type="Proteomes" id="UP000290289">
    <property type="component" value="Chromosome 8"/>
</dbReference>
<organism evidence="1 2">
    <name type="scientific">Malus domestica</name>
    <name type="common">Apple</name>
    <name type="synonym">Pyrus malus</name>
    <dbReference type="NCBI Taxonomy" id="3750"/>
    <lineage>
        <taxon>Eukaryota</taxon>
        <taxon>Viridiplantae</taxon>
        <taxon>Streptophyta</taxon>
        <taxon>Embryophyta</taxon>
        <taxon>Tracheophyta</taxon>
        <taxon>Spermatophyta</taxon>
        <taxon>Magnoliopsida</taxon>
        <taxon>eudicotyledons</taxon>
        <taxon>Gunneridae</taxon>
        <taxon>Pentapetalae</taxon>
        <taxon>rosids</taxon>
        <taxon>fabids</taxon>
        <taxon>Rosales</taxon>
        <taxon>Rosaceae</taxon>
        <taxon>Amygdaloideae</taxon>
        <taxon>Maleae</taxon>
        <taxon>Malus</taxon>
    </lineage>
</organism>
<keyword evidence="2" id="KW-1185">Reference proteome</keyword>
<dbReference type="AlphaFoldDB" id="A0A498JEJ1"/>
<protein>
    <submittedName>
        <fullName evidence="1">Uncharacterized protein</fullName>
    </submittedName>
</protein>
<dbReference type="PANTHER" id="PTHR44575:SF2">
    <property type="entry name" value="OS01G0589200 PROTEIN"/>
    <property type="match status" value="1"/>
</dbReference>